<evidence type="ECO:0000313" key="1">
    <source>
        <dbReference type="EMBL" id="KAG2183977.1"/>
    </source>
</evidence>
<organism evidence="1 2">
    <name type="scientific">Umbelopsis vinacea</name>
    <dbReference type="NCBI Taxonomy" id="44442"/>
    <lineage>
        <taxon>Eukaryota</taxon>
        <taxon>Fungi</taxon>
        <taxon>Fungi incertae sedis</taxon>
        <taxon>Mucoromycota</taxon>
        <taxon>Mucoromycotina</taxon>
        <taxon>Umbelopsidomycetes</taxon>
        <taxon>Umbelopsidales</taxon>
        <taxon>Umbelopsidaceae</taxon>
        <taxon>Umbelopsis</taxon>
    </lineage>
</organism>
<name>A0A8H7Q147_9FUNG</name>
<dbReference type="Proteomes" id="UP000612746">
    <property type="component" value="Unassembled WGS sequence"/>
</dbReference>
<gene>
    <name evidence="1" type="ORF">INT44_008988</name>
</gene>
<dbReference type="EMBL" id="JAEPRA010000006">
    <property type="protein sequence ID" value="KAG2183977.1"/>
    <property type="molecule type" value="Genomic_DNA"/>
</dbReference>
<dbReference type="AlphaFoldDB" id="A0A8H7Q147"/>
<accession>A0A8H7Q147</accession>
<sequence>MVSSFGSEYHKEGSLRANSYGHHIISGSSFDTSSFGSNNQASAGMTAELLEDMSIIDDLYNEYGDTSEPDEIGKEKPMIIELEGFLVCPALLTRASWAFISQRI</sequence>
<evidence type="ECO:0000313" key="2">
    <source>
        <dbReference type="Proteomes" id="UP000612746"/>
    </source>
</evidence>
<keyword evidence="2" id="KW-1185">Reference proteome</keyword>
<dbReference type="OrthoDB" id="660555at2759"/>
<comment type="caution">
    <text evidence="1">The sequence shown here is derived from an EMBL/GenBank/DDBJ whole genome shotgun (WGS) entry which is preliminary data.</text>
</comment>
<reference evidence="1" key="1">
    <citation type="submission" date="2020-12" db="EMBL/GenBank/DDBJ databases">
        <title>Metabolic potential, ecology and presence of endohyphal bacteria is reflected in genomic diversity of Mucoromycotina.</title>
        <authorList>
            <person name="Muszewska A."/>
            <person name="Okrasinska A."/>
            <person name="Steczkiewicz K."/>
            <person name="Drgas O."/>
            <person name="Orlowska M."/>
            <person name="Perlinska-Lenart U."/>
            <person name="Aleksandrzak-Piekarczyk T."/>
            <person name="Szatraj K."/>
            <person name="Zielenkiewicz U."/>
            <person name="Pilsyk S."/>
            <person name="Malc E."/>
            <person name="Mieczkowski P."/>
            <person name="Kruszewska J.S."/>
            <person name="Biernat P."/>
            <person name="Pawlowska J."/>
        </authorList>
    </citation>
    <scope>NUCLEOTIDE SEQUENCE</scope>
    <source>
        <strain evidence="1">WA0000051536</strain>
    </source>
</reference>
<protein>
    <submittedName>
        <fullName evidence="1">Uncharacterized protein</fullName>
    </submittedName>
</protein>
<proteinExistence type="predicted"/>